<evidence type="ECO:0000256" key="9">
    <source>
        <dbReference type="ARBA" id="ARBA00022763"/>
    </source>
</evidence>
<keyword evidence="12" id="KW-0234">DNA repair</keyword>
<feature type="compositionally biased region" description="Basic and acidic residues" evidence="16">
    <location>
        <begin position="867"/>
        <end position="876"/>
    </location>
</feature>
<reference evidence="19 20" key="1">
    <citation type="journal article" name="Sci. Rep.">
        <title>Telomere-to-telomere assembled and centromere annotated genomes of the two main subspecies of the button mushroom Agaricus bisporus reveal especially polymorphic chromosome ends.</title>
        <authorList>
            <person name="Sonnenberg A.S.M."/>
            <person name="Sedaghat-Telgerd N."/>
            <person name="Lavrijssen B."/>
            <person name="Ohm R.A."/>
            <person name="Hendrickx P.M."/>
            <person name="Scholtmeijer K."/>
            <person name="Baars J.J.P."/>
            <person name="van Peer A."/>
        </authorList>
    </citation>
    <scope>NUCLEOTIDE SEQUENCE [LARGE SCALE GENOMIC DNA]</scope>
    <source>
        <strain evidence="19 20">H119_p4</strain>
    </source>
</reference>
<dbReference type="Pfam" id="PF16589">
    <property type="entry name" value="BRCT_2"/>
    <property type="match status" value="1"/>
</dbReference>
<comment type="caution">
    <text evidence="19">The sequence shown here is derived from an EMBL/GenBank/DDBJ whole genome shotgun (WGS) entry which is preliminary data.</text>
</comment>
<dbReference type="Gene3D" id="3.30.1490.100">
    <property type="entry name" value="DNA polymerase, Y-family, little finger domain"/>
    <property type="match status" value="1"/>
</dbReference>
<comment type="function">
    <text evidence="14">Deoxycytidyl transferase involved in DNA repair. Transfers a dCMP residue from dCTP to the 3'-end of a DNA primer in a template-dependent reaction. May assist in the first step in the bypass of abasic lesions by the insertion of a nucleotide opposite the lesion. Required for normal induction of mutations by physical and chemical agents. Involved in mitochondrial DNA mutagenesis.</text>
</comment>
<feature type="compositionally biased region" description="Polar residues" evidence="16">
    <location>
        <begin position="1"/>
        <end position="13"/>
    </location>
</feature>
<evidence type="ECO:0000256" key="11">
    <source>
        <dbReference type="ARBA" id="ARBA00023125"/>
    </source>
</evidence>
<feature type="domain" description="BRCT" evidence="17">
    <location>
        <begin position="121"/>
        <end position="209"/>
    </location>
</feature>
<evidence type="ECO:0000256" key="2">
    <source>
        <dbReference type="ARBA" id="ARBA00004123"/>
    </source>
</evidence>
<dbReference type="InterPro" id="IPR031991">
    <property type="entry name" value="Rev1_C"/>
</dbReference>
<comment type="cofactor">
    <cofactor evidence="1">
        <name>Mg(2+)</name>
        <dbReference type="ChEBI" id="CHEBI:18420"/>
    </cofactor>
</comment>
<dbReference type="SUPFAM" id="SSF56672">
    <property type="entry name" value="DNA/RNA polymerases"/>
    <property type="match status" value="1"/>
</dbReference>
<comment type="subcellular location">
    <subcellularLocation>
        <location evidence="2">Nucleus</location>
    </subcellularLocation>
</comment>
<dbReference type="Pfam" id="PF16727">
    <property type="entry name" value="REV1_C"/>
    <property type="match status" value="1"/>
</dbReference>
<dbReference type="Gene3D" id="3.40.1170.60">
    <property type="match status" value="1"/>
</dbReference>
<evidence type="ECO:0000256" key="10">
    <source>
        <dbReference type="ARBA" id="ARBA00022842"/>
    </source>
</evidence>
<dbReference type="InterPro" id="IPR036420">
    <property type="entry name" value="BRCT_dom_sf"/>
</dbReference>
<evidence type="ECO:0000256" key="8">
    <source>
        <dbReference type="ARBA" id="ARBA00022723"/>
    </source>
</evidence>
<dbReference type="FunFam" id="3.30.1490.100:FF:000001">
    <property type="entry name" value="DNA repair protein REV1"/>
    <property type="match status" value="1"/>
</dbReference>
<keyword evidence="11" id="KW-0238">DNA-binding</keyword>
<dbReference type="GO" id="GO:0003887">
    <property type="term" value="F:DNA-directed DNA polymerase activity"/>
    <property type="evidence" value="ECO:0007669"/>
    <property type="project" value="InterPro"/>
</dbReference>
<dbReference type="Pfam" id="PF21999">
    <property type="entry name" value="IMS_HHH_1"/>
    <property type="match status" value="1"/>
</dbReference>
<evidence type="ECO:0000256" key="6">
    <source>
        <dbReference type="ARBA" id="ARBA00022679"/>
    </source>
</evidence>
<feature type="compositionally biased region" description="Basic and acidic residues" evidence="16">
    <location>
        <begin position="832"/>
        <end position="841"/>
    </location>
</feature>
<dbReference type="SMART" id="SM00292">
    <property type="entry name" value="BRCT"/>
    <property type="match status" value="1"/>
</dbReference>
<organism evidence="19 20">
    <name type="scientific">Agaricus bisporus var. burnettii</name>
    <dbReference type="NCBI Taxonomy" id="192524"/>
    <lineage>
        <taxon>Eukaryota</taxon>
        <taxon>Fungi</taxon>
        <taxon>Dikarya</taxon>
        <taxon>Basidiomycota</taxon>
        <taxon>Agaricomycotina</taxon>
        <taxon>Agaricomycetes</taxon>
        <taxon>Agaricomycetidae</taxon>
        <taxon>Agaricales</taxon>
        <taxon>Agaricineae</taxon>
        <taxon>Agaricaceae</taxon>
        <taxon>Agaricus</taxon>
    </lineage>
</organism>
<evidence type="ECO:0000256" key="7">
    <source>
        <dbReference type="ARBA" id="ARBA00022695"/>
    </source>
</evidence>
<proteinExistence type="inferred from homology"/>
<dbReference type="EMBL" id="JABXXO010000005">
    <property type="protein sequence ID" value="KAF7777641.1"/>
    <property type="molecule type" value="Genomic_DNA"/>
</dbReference>
<protein>
    <recommendedName>
        <fullName evidence="4">DNA repair protein REV1</fullName>
    </recommendedName>
    <alternativeName>
        <fullName evidence="15">Reversionless protein 1</fullName>
    </alternativeName>
</protein>
<dbReference type="GO" id="GO:0042276">
    <property type="term" value="P:error-prone translesion synthesis"/>
    <property type="evidence" value="ECO:0007669"/>
    <property type="project" value="TreeGrafter"/>
</dbReference>
<dbReference type="CDD" id="cd01701">
    <property type="entry name" value="PolY_Rev1"/>
    <property type="match status" value="1"/>
</dbReference>
<evidence type="ECO:0000256" key="5">
    <source>
        <dbReference type="ARBA" id="ARBA00022634"/>
    </source>
</evidence>
<dbReference type="InterPro" id="IPR036775">
    <property type="entry name" value="DNA_pol_Y-fam_lit_finger_sf"/>
</dbReference>
<dbReference type="Pfam" id="PF11799">
    <property type="entry name" value="IMS_C"/>
    <property type="match status" value="1"/>
</dbReference>
<feature type="region of interest" description="Disordered" evidence="16">
    <location>
        <begin position="1"/>
        <end position="76"/>
    </location>
</feature>
<evidence type="ECO:0000256" key="3">
    <source>
        <dbReference type="ARBA" id="ARBA00010945"/>
    </source>
</evidence>
<dbReference type="SUPFAM" id="SSF52113">
    <property type="entry name" value="BRCT domain"/>
    <property type="match status" value="1"/>
</dbReference>
<dbReference type="InterPro" id="IPR017961">
    <property type="entry name" value="DNA_pol_Y-fam_little_finger"/>
</dbReference>
<evidence type="ECO:0000259" key="18">
    <source>
        <dbReference type="PROSITE" id="PS50173"/>
    </source>
</evidence>
<dbReference type="InterPro" id="IPR043502">
    <property type="entry name" value="DNA/RNA_pol_sf"/>
</dbReference>
<evidence type="ECO:0000259" key="17">
    <source>
        <dbReference type="PROSITE" id="PS50172"/>
    </source>
</evidence>
<keyword evidence="10" id="KW-0460">Magnesium</keyword>
<dbReference type="PROSITE" id="PS50172">
    <property type="entry name" value="BRCT"/>
    <property type="match status" value="1"/>
</dbReference>
<dbReference type="Gene3D" id="1.20.58.1280">
    <property type="entry name" value="DNA repair protein Rev1, C-terminal domain"/>
    <property type="match status" value="1"/>
</dbReference>
<keyword evidence="8" id="KW-0479">Metal-binding</keyword>
<feature type="compositionally biased region" description="Basic and acidic residues" evidence="16">
    <location>
        <begin position="18"/>
        <end position="27"/>
    </location>
</feature>
<dbReference type="CDD" id="cd17719">
    <property type="entry name" value="BRCT_Rev1"/>
    <property type="match status" value="1"/>
</dbReference>
<accession>A0A8H7F598</accession>
<keyword evidence="13" id="KW-0539">Nucleus</keyword>
<gene>
    <name evidence="19" type="ORF">Agabi119p4_3713</name>
</gene>
<dbReference type="AlphaFoldDB" id="A0A8H7F598"/>
<dbReference type="InterPro" id="IPR001357">
    <property type="entry name" value="BRCT_dom"/>
</dbReference>
<dbReference type="GO" id="GO:0017125">
    <property type="term" value="F:deoxycytidyl transferase activity"/>
    <property type="evidence" value="ECO:0007669"/>
    <property type="project" value="TreeGrafter"/>
</dbReference>
<evidence type="ECO:0000256" key="15">
    <source>
        <dbReference type="ARBA" id="ARBA00081902"/>
    </source>
</evidence>
<evidence type="ECO:0000313" key="20">
    <source>
        <dbReference type="Proteomes" id="UP000629468"/>
    </source>
</evidence>
<evidence type="ECO:0000256" key="12">
    <source>
        <dbReference type="ARBA" id="ARBA00023204"/>
    </source>
</evidence>
<evidence type="ECO:0000313" key="19">
    <source>
        <dbReference type="EMBL" id="KAF7777641.1"/>
    </source>
</evidence>
<dbReference type="Pfam" id="PF00817">
    <property type="entry name" value="IMS"/>
    <property type="match status" value="1"/>
</dbReference>
<keyword evidence="6" id="KW-0808">Transferase</keyword>
<dbReference type="FunFam" id="3.40.50.10190:FF:000011">
    <property type="entry name" value="DNA repair protein REV1"/>
    <property type="match status" value="1"/>
</dbReference>
<feature type="compositionally biased region" description="Polar residues" evidence="16">
    <location>
        <begin position="882"/>
        <end position="915"/>
    </location>
</feature>
<dbReference type="GO" id="GO:0003684">
    <property type="term" value="F:damaged DNA binding"/>
    <property type="evidence" value="ECO:0007669"/>
    <property type="project" value="InterPro"/>
</dbReference>
<feature type="region of interest" description="Disordered" evidence="16">
    <location>
        <begin position="789"/>
        <end position="845"/>
    </location>
</feature>
<feature type="region of interest" description="Disordered" evidence="16">
    <location>
        <begin position="867"/>
        <end position="918"/>
    </location>
</feature>
<feature type="region of interest" description="Disordered" evidence="16">
    <location>
        <begin position="218"/>
        <end position="287"/>
    </location>
</feature>
<comment type="similarity">
    <text evidence="3">Belongs to the DNA polymerase type-Y family.</text>
</comment>
<dbReference type="PANTHER" id="PTHR45990:SF1">
    <property type="entry name" value="DNA REPAIR PROTEIN REV1"/>
    <property type="match status" value="1"/>
</dbReference>
<dbReference type="Gene3D" id="3.40.50.10190">
    <property type="entry name" value="BRCT domain"/>
    <property type="match status" value="1"/>
</dbReference>
<dbReference type="GO" id="GO:0046872">
    <property type="term" value="F:metal ion binding"/>
    <property type="evidence" value="ECO:0007669"/>
    <property type="project" value="UniProtKB-KW"/>
</dbReference>
<dbReference type="InterPro" id="IPR053848">
    <property type="entry name" value="IMS_HHH_1"/>
</dbReference>
<evidence type="ECO:0000256" key="14">
    <source>
        <dbReference type="ARBA" id="ARBA00058985"/>
    </source>
</evidence>
<dbReference type="InterPro" id="IPR001126">
    <property type="entry name" value="UmuC"/>
</dbReference>
<evidence type="ECO:0000256" key="13">
    <source>
        <dbReference type="ARBA" id="ARBA00023242"/>
    </source>
</evidence>
<dbReference type="SUPFAM" id="SSF100879">
    <property type="entry name" value="Lesion bypass DNA polymerase (Y-family), little finger domain"/>
    <property type="match status" value="1"/>
</dbReference>
<dbReference type="PROSITE" id="PS50173">
    <property type="entry name" value="UMUC"/>
    <property type="match status" value="1"/>
</dbReference>
<keyword evidence="7" id="KW-0548">Nucleotidyltransferase</keyword>
<feature type="domain" description="UmuC" evidence="18">
    <location>
        <begin position="388"/>
        <end position="589"/>
    </location>
</feature>
<evidence type="ECO:0000256" key="1">
    <source>
        <dbReference type="ARBA" id="ARBA00001946"/>
    </source>
</evidence>
<evidence type="ECO:0000256" key="16">
    <source>
        <dbReference type="SAM" id="MobiDB-lite"/>
    </source>
</evidence>
<name>A0A8H7F598_AGABI</name>
<dbReference type="Proteomes" id="UP000629468">
    <property type="component" value="Unassembled WGS sequence"/>
</dbReference>
<dbReference type="InterPro" id="IPR043128">
    <property type="entry name" value="Rev_trsase/Diguanyl_cyclase"/>
</dbReference>
<dbReference type="Gene3D" id="3.30.70.270">
    <property type="match status" value="1"/>
</dbReference>
<dbReference type="Gene3D" id="1.10.150.20">
    <property type="entry name" value="5' to 3' exonuclease, C-terminal subdomain"/>
    <property type="match status" value="1"/>
</dbReference>
<dbReference type="Gene3D" id="6.10.250.1490">
    <property type="match status" value="1"/>
</dbReference>
<feature type="compositionally biased region" description="Polar residues" evidence="16">
    <location>
        <begin position="222"/>
        <end position="233"/>
    </location>
</feature>
<keyword evidence="5" id="KW-0237">DNA synthesis</keyword>
<keyword evidence="9" id="KW-0227">DNA damage</keyword>
<dbReference type="Gene3D" id="6.10.250.1630">
    <property type="match status" value="1"/>
</dbReference>
<dbReference type="GO" id="GO:0070987">
    <property type="term" value="P:error-free translesion synthesis"/>
    <property type="evidence" value="ECO:0007669"/>
    <property type="project" value="UniProtKB-ARBA"/>
</dbReference>
<evidence type="ECO:0000256" key="4">
    <source>
        <dbReference type="ARBA" id="ARBA00020399"/>
    </source>
</evidence>
<dbReference type="GO" id="GO:0006281">
    <property type="term" value="P:DNA repair"/>
    <property type="evidence" value="ECO:0007669"/>
    <property type="project" value="UniProtKB-KW"/>
</dbReference>
<dbReference type="InterPro" id="IPR038401">
    <property type="entry name" value="Rev1_C_sf"/>
</dbReference>
<dbReference type="GO" id="GO:0005634">
    <property type="term" value="C:nucleus"/>
    <property type="evidence" value="ECO:0007669"/>
    <property type="project" value="UniProtKB-SubCell"/>
</dbReference>
<sequence>MSNPVEASQSSSDYFGEEDPHFLEALKHIPLPGDEPPPERAQSTNDPQIVSDDSEDYESPPPPAQPRLKRRHSEIESGEEEVQQLNDIYGASHFGEFGEYMRRKRAKLQIQNQALEDKANISGGIFEGVAIYVNGWTRPSIQDLRKLIVEHGGVFQPYLDRKNIVTHIITCSLTPAKIKEFKSMKVVKPEWITDSVADGVLLSWKDYIFKPNERIESDQGKSIKQQTITNSTLPRHHSSVSPRKKGDSAQNSDITDPLYTTDPATEADARRVPHYAPSSSNPNAKRVMANPEWRKAHTSIAPDFIEGYYKNSRLHHLSTWKSELRSLVMEAQERVEATMSSTPEAMPKSILNGVSMRGQHFKLATSPRKWKGKGKEKSGSGDQNERVIMHCDFDCFFVSAGLVSRPGLKGKPVVVCHSQGAQGGELSTSEIASCSYEARDFGIRNGMSLQQARNLCASVITIPYEFERYKEFSLKFYTVLLSFADDLQAVSVDEALIEVTNATRSKAEALRIGHGDDHGKDPAKEVAESIRDAIRETTSCEVSIGIAHNILLARLATRRAKPAKSYHIFSEEVSSLLAPLEISDLHGFGYNSKQKVLEKLGTSKLGELLDKSKRTLCDALGKTTGETLYNAIRGIDERQLESSKERKSVSCEINYGIRFENNEQAEKFIYQMSEEVKRRLDEVKMLGRLITMKIMKRKQNAPIEPPKFLGHGTCDTFNKQGKLIGPGGNAVNDDKIIGEHAWRLLKSFNFDPKELRGLGVHIQKLEPARSGSMHAQAVQSVLPFKKAEGLPKERFSSPQKGQRGAPTPGPDDRWQDFQPPPSPVKKSSTKNVAEEPTKPEYVDLPSFSQVDMTVLEALPRELREELEREYKRRSDSPHVVGGSTTAGQSGRPSFIAPQTRQPSHPVQQNTTTTSKPGIFPQQKAAVGKATDYARITRQLAPRTASNLPKNKYLLRALGLDKPKSRGVRISEAELRALDIDPEVFAILPVKVQREQLVRARLVKKNGSVPDGPTQRKIIRPSKPFISPYRRHRRRFAGVKALYIQPPILRQQGKEKKEKLCYFETDDVQTVIEKWVSGYRHWAPREKDIEFFSKYLVQCVESKEGDMGLERAVAVMKWWLVLLRRIWGGFENEDMEVEREDPNERAAVAWWKTFTEVKRRVDEAARKRFGGKLSLK</sequence>
<dbReference type="PANTHER" id="PTHR45990">
    <property type="entry name" value="DNA REPAIR PROTEIN REV1"/>
    <property type="match status" value="1"/>
</dbReference>